<sequence>MAAKRSPSERSRKKATQSWTAQPFSPPIDIDEISNEGPCQDGSPSNERPCEEPETPLTYFKEYFEEDFWTFIASRTNLYWAQTNGTRQNTTAKEAKALFGIHIVMGNLKFPQARMYWAAATRVSLIADAMPRDRFFRLRNALHVCNNDSDYDENNRCWKVQALLDRVRKACLKIPRSGAACVDEQMIPFTGRTNLLQYVRGKPNSTGLKNFVLADTIGRVLDFEIYKGATTPIPAGHKDLGIGGGIVMRLADTMPCGQNSIMCFDRFFTSVPLIERLLEKGMFGHGTVMKNRIKTSLKSDKELLAGGRGSSQERVAEALIKGSQERKRRGRPSKDASDPPAYRHRAAVQIPGPDIRFDQEGHWPDPQVMVNSARPNMMGNKCLAVLLVLTVLVALTTAQIGGGGSRVIEGVRDFVRDRVRNFGGDRGFLGGSSGSRRDSDSGFGGEGSYGRDRDRGSSGGRGFGRDRDSDRGSGGGRGFGRDSGFGGGRGSSGRQRNTVSDFGGFGGGYRFGDISDSREYGGYDRDYGYRGDRGYGGDYGFGGGRDFGFGGGFEGY</sequence>
<gene>
    <name evidence="1" type="ORF">HPB50_026783</name>
</gene>
<dbReference type="EMBL" id="CM023483">
    <property type="protein sequence ID" value="KAH6937344.1"/>
    <property type="molecule type" value="Genomic_DNA"/>
</dbReference>
<name>A0ACB7SXG6_HYAAI</name>
<proteinExistence type="predicted"/>
<evidence type="ECO:0000313" key="2">
    <source>
        <dbReference type="Proteomes" id="UP000821845"/>
    </source>
</evidence>
<comment type="caution">
    <text evidence="1">The sequence shown here is derived from an EMBL/GenBank/DDBJ whole genome shotgun (WGS) entry which is preliminary data.</text>
</comment>
<accession>A0ACB7SXG6</accession>
<keyword evidence="2" id="KW-1185">Reference proteome</keyword>
<evidence type="ECO:0000313" key="1">
    <source>
        <dbReference type="EMBL" id="KAH6937344.1"/>
    </source>
</evidence>
<protein>
    <submittedName>
        <fullName evidence="1">Uncharacterized protein</fullName>
    </submittedName>
</protein>
<organism evidence="1 2">
    <name type="scientific">Hyalomma asiaticum</name>
    <name type="common">Tick</name>
    <dbReference type="NCBI Taxonomy" id="266040"/>
    <lineage>
        <taxon>Eukaryota</taxon>
        <taxon>Metazoa</taxon>
        <taxon>Ecdysozoa</taxon>
        <taxon>Arthropoda</taxon>
        <taxon>Chelicerata</taxon>
        <taxon>Arachnida</taxon>
        <taxon>Acari</taxon>
        <taxon>Parasitiformes</taxon>
        <taxon>Ixodida</taxon>
        <taxon>Ixodoidea</taxon>
        <taxon>Ixodidae</taxon>
        <taxon>Hyalomminae</taxon>
        <taxon>Hyalomma</taxon>
    </lineage>
</organism>
<dbReference type="Proteomes" id="UP000821845">
    <property type="component" value="Chromosome 3"/>
</dbReference>
<reference evidence="1" key="1">
    <citation type="submission" date="2020-05" db="EMBL/GenBank/DDBJ databases">
        <title>Large-scale comparative analyses of tick genomes elucidate their genetic diversity and vector capacities.</title>
        <authorList>
            <person name="Jia N."/>
            <person name="Wang J."/>
            <person name="Shi W."/>
            <person name="Du L."/>
            <person name="Sun Y."/>
            <person name="Zhan W."/>
            <person name="Jiang J."/>
            <person name="Wang Q."/>
            <person name="Zhang B."/>
            <person name="Ji P."/>
            <person name="Sakyi L.B."/>
            <person name="Cui X."/>
            <person name="Yuan T."/>
            <person name="Jiang B."/>
            <person name="Yang W."/>
            <person name="Lam T.T.-Y."/>
            <person name="Chang Q."/>
            <person name="Ding S."/>
            <person name="Wang X."/>
            <person name="Zhu J."/>
            <person name="Ruan X."/>
            <person name="Zhao L."/>
            <person name="Wei J."/>
            <person name="Que T."/>
            <person name="Du C."/>
            <person name="Cheng J."/>
            <person name="Dai P."/>
            <person name="Han X."/>
            <person name="Huang E."/>
            <person name="Gao Y."/>
            <person name="Liu J."/>
            <person name="Shao H."/>
            <person name="Ye R."/>
            <person name="Li L."/>
            <person name="Wei W."/>
            <person name="Wang X."/>
            <person name="Wang C."/>
            <person name="Yang T."/>
            <person name="Huo Q."/>
            <person name="Li W."/>
            <person name="Guo W."/>
            <person name="Chen H."/>
            <person name="Zhou L."/>
            <person name="Ni X."/>
            <person name="Tian J."/>
            <person name="Zhou Y."/>
            <person name="Sheng Y."/>
            <person name="Liu T."/>
            <person name="Pan Y."/>
            <person name="Xia L."/>
            <person name="Li J."/>
            <person name="Zhao F."/>
            <person name="Cao W."/>
        </authorList>
    </citation>
    <scope>NUCLEOTIDE SEQUENCE</scope>
    <source>
        <strain evidence="1">Hyas-2018</strain>
    </source>
</reference>